<dbReference type="PROSITE" id="PS51257">
    <property type="entry name" value="PROKAR_LIPOPROTEIN"/>
    <property type="match status" value="1"/>
</dbReference>
<gene>
    <name evidence="2" type="ORF">AM493_03225</name>
</gene>
<protein>
    <submittedName>
        <fullName evidence="2">Uncharacterized protein</fullName>
    </submittedName>
</protein>
<dbReference type="EMBL" id="LIYD01000005">
    <property type="protein sequence ID" value="KOS05156.1"/>
    <property type="molecule type" value="Genomic_DNA"/>
</dbReference>
<sequence>MKRIFILSFVFALLAGCAKKGQAEGGADSTATDSATKVTAPAPNAKRGIAPAVVLNIPVDRSKVNTSWYKANKTYIDNENGNTYYVDLESVGNMTAIATWLGQNDTYIKFSELYPITVSRHQITSADSTAYAAVTAVAPTGFKAITYMGLKDALGDAGIDTNDQYDDLFKVNLTGTAITVTKRPYECADGVYSTPLINGIVTQNSLSNPTFHFAQATIGSSLKTFIKVTEGSFVGYYDLSTNPPLN</sequence>
<organism evidence="2 3">
    <name type="scientific">Flavobacterium akiainvivens</name>
    <dbReference type="NCBI Taxonomy" id="1202724"/>
    <lineage>
        <taxon>Bacteria</taxon>
        <taxon>Pseudomonadati</taxon>
        <taxon>Bacteroidota</taxon>
        <taxon>Flavobacteriia</taxon>
        <taxon>Flavobacteriales</taxon>
        <taxon>Flavobacteriaceae</taxon>
        <taxon>Flavobacterium</taxon>
    </lineage>
</organism>
<reference evidence="2 3" key="1">
    <citation type="submission" date="2015-08" db="EMBL/GenBank/DDBJ databases">
        <title>Whole genome sequence of Flavobacterium akiainvivens IK-1T, from decaying Wikstroemia oahuensis, an endemic Hawaiian shrub.</title>
        <authorList>
            <person name="Wan X."/>
            <person name="Hou S."/>
            <person name="Saito J."/>
            <person name="Donachie S."/>
        </authorList>
    </citation>
    <scope>NUCLEOTIDE SEQUENCE [LARGE SCALE GENOMIC DNA]</scope>
    <source>
        <strain evidence="2 3">IK-1</strain>
    </source>
</reference>
<accession>A0A0N0RQF1</accession>
<feature type="signal peptide" evidence="1">
    <location>
        <begin position="1"/>
        <end position="23"/>
    </location>
</feature>
<proteinExistence type="predicted"/>
<comment type="caution">
    <text evidence="2">The sequence shown here is derived from an EMBL/GenBank/DDBJ whole genome shotgun (WGS) entry which is preliminary data.</text>
</comment>
<dbReference type="Proteomes" id="UP000037755">
    <property type="component" value="Unassembled WGS sequence"/>
</dbReference>
<dbReference type="PATRIC" id="fig|1202724.3.peg.660"/>
<evidence type="ECO:0000313" key="3">
    <source>
        <dbReference type="Proteomes" id="UP000037755"/>
    </source>
</evidence>
<dbReference type="STRING" id="1202724.AM493_03225"/>
<keyword evidence="1" id="KW-0732">Signal</keyword>
<dbReference type="RefSeq" id="WP_054406220.1">
    <property type="nucleotide sequence ID" value="NZ_FOYA01000006.1"/>
</dbReference>
<keyword evidence="3" id="KW-1185">Reference proteome</keyword>
<name>A0A0N0RQF1_9FLAO</name>
<dbReference type="AlphaFoldDB" id="A0A0N0RQF1"/>
<evidence type="ECO:0000313" key="2">
    <source>
        <dbReference type="EMBL" id="KOS05156.1"/>
    </source>
</evidence>
<evidence type="ECO:0000256" key="1">
    <source>
        <dbReference type="SAM" id="SignalP"/>
    </source>
</evidence>
<feature type="chain" id="PRO_5005857621" evidence="1">
    <location>
        <begin position="24"/>
        <end position="246"/>
    </location>
</feature>